<keyword evidence="10" id="KW-0460">Magnesium</keyword>
<evidence type="ECO:0000256" key="1">
    <source>
        <dbReference type="ARBA" id="ARBA00004651"/>
    </source>
</evidence>
<feature type="domain" description="HMA" evidence="16">
    <location>
        <begin position="116"/>
        <end position="182"/>
    </location>
</feature>
<dbReference type="Proteomes" id="UP001414441">
    <property type="component" value="Unassembled WGS sequence"/>
</dbReference>
<evidence type="ECO:0000256" key="8">
    <source>
        <dbReference type="ARBA" id="ARBA00022741"/>
    </source>
</evidence>
<sequence length="937" mass="102599">MSSIPSSVSSATNHSYEDTSIIEGLVLPLADHCFHCGDPVPQPPFYAEILGQSREMCCMGCQLAAQSIVEAGLEQYYLDRSEINRTASLPTQLTRLEVYDHDEIKSQFVYAQDGMSVAELSVNNLRCAACTWLIESRLDELEGIGKCQVNLTNQRMRVIWDEDKLPISRILAVINEIGYEAKPYRQDTHEAMLARHNNQMLLRLGIAALGSMQAMMYAVALYFGEYSDMLIFQRDFLRWVSLFVSTPVFFYAGIPFFTSAWSAIRARQVNMDVPVSLALIITFFASLYATITGQGETYYDSVSMFIFFLLAGRYIEHNARLKAATMANDLVVVEPVLVQKIAEDKAAAKRILQLLKENTSQQDELIKSELTENETIKGESTTVEPMPDFMQRMDANVHTLTSRIAQDWQQSRNQQSALSQPEGDIESKQMVTAHSLQVGDIILVEAGSEIISDGILLSSTATVSQSLLTGEGDLIIKSQGDYIVGGAQNDSQPFEMLVTALTKDSQIGLIDRLMNRAMSEKPKLAQQADKLARWFVARILVLSVLVFVGWYLVHPSQAIWATVAVLVATCPCALSLATPIALTVSTNRLASYGFLTTRGHTLQTLAEITHVAFDKTGTLTYGKPNLLNIELITPKSQTESDGLSLMAQKDMLLAIAAALEVGSRHPIAHALLTAAYQLHLPSTQAVQHYPAGGVEAMIDGTVYRIGHKDFALDRTDNSANDIDANDDLPIELVAQRASSAVVLSYQNTDSKKWQALACFYFNDKVRDSAQSMLDTLKELGIESVMLTGDPSPQALVMAENLGMQAAYNGLSPTDKVNHIQQLQANGAVVLMVGDGINDAPVLAAADVSTSIAGAADLAQVSSDSIILNGQIEAITAAKRISDKTERIIKQNFRWALAYNSIVLIPAALGYVPPWLAAIGMSLSSLFVVLNALRLKRA</sequence>
<dbReference type="NCBIfam" id="TIGR01494">
    <property type="entry name" value="ATPase_P-type"/>
    <property type="match status" value="2"/>
</dbReference>
<evidence type="ECO:0000256" key="13">
    <source>
        <dbReference type="ARBA" id="ARBA00023065"/>
    </source>
</evidence>
<dbReference type="InterPro" id="IPR036412">
    <property type="entry name" value="HAD-like_sf"/>
</dbReference>
<evidence type="ECO:0000256" key="15">
    <source>
        <dbReference type="RuleBase" id="RU362081"/>
    </source>
</evidence>
<dbReference type="SUPFAM" id="SSF55008">
    <property type="entry name" value="HMA, heavy metal-associated domain"/>
    <property type="match status" value="1"/>
</dbReference>
<feature type="transmembrane region" description="Helical" evidence="15">
    <location>
        <begin position="297"/>
        <end position="315"/>
    </location>
</feature>
<dbReference type="PROSITE" id="PS01047">
    <property type="entry name" value="HMA_1"/>
    <property type="match status" value="1"/>
</dbReference>
<dbReference type="CDD" id="cd02079">
    <property type="entry name" value="P-type_ATPase_HM"/>
    <property type="match status" value="1"/>
</dbReference>
<evidence type="ECO:0000256" key="5">
    <source>
        <dbReference type="ARBA" id="ARBA00022553"/>
    </source>
</evidence>
<dbReference type="Pfam" id="PF00403">
    <property type="entry name" value="HMA"/>
    <property type="match status" value="1"/>
</dbReference>
<keyword evidence="7 15" id="KW-0479">Metal-binding</keyword>
<dbReference type="Pfam" id="PF00122">
    <property type="entry name" value="E1-E2_ATPase"/>
    <property type="match status" value="1"/>
</dbReference>
<comment type="caution">
    <text evidence="17">The sequence shown here is derived from an EMBL/GenBank/DDBJ whole genome shotgun (WGS) entry which is preliminary data.</text>
</comment>
<dbReference type="InterPro" id="IPR023299">
    <property type="entry name" value="ATPase_P-typ_cyto_dom_N"/>
</dbReference>
<dbReference type="SUPFAM" id="SSF56784">
    <property type="entry name" value="HAD-like"/>
    <property type="match status" value="1"/>
</dbReference>
<keyword evidence="4 15" id="KW-1003">Cell membrane</keyword>
<dbReference type="InterPro" id="IPR001757">
    <property type="entry name" value="P_typ_ATPase"/>
</dbReference>
<evidence type="ECO:0000256" key="6">
    <source>
        <dbReference type="ARBA" id="ARBA00022692"/>
    </source>
</evidence>
<evidence type="ECO:0000256" key="10">
    <source>
        <dbReference type="ARBA" id="ARBA00022842"/>
    </source>
</evidence>
<evidence type="ECO:0000256" key="7">
    <source>
        <dbReference type="ARBA" id="ARBA00022723"/>
    </source>
</evidence>
<evidence type="ECO:0000256" key="2">
    <source>
        <dbReference type="ARBA" id="ARBA00006024"/>
    </source>
</evidence>
<dbReference type="Gene3D" id="3.30.70.100">
    <property type="match status" value="1"/>
</dbReference>
<keyword evidence="3" id="KW-0813">Transport</keyword>
<feature type="transmembrane region" description="Helical" evidence="15">
    <location>
        <begin position="891"/>
        <end position="908"/>
    </location>
</feature>
<evidence type="ECO:0000256" key="14">
    <source>
        <dbReference type="ARBA" id="ARBA00023136"/>
    </source>
</evidence>
<evidence type="ECO:0000313" key="18">
    <source>
        <dbReference type="Proteomes" id="UP001414441"/>
    </source>
</evidence>
<name>A0ABV0D1L0_9GAMM</name>
<dbReference type="Pfam" id="PF00702">
    <property type="entry name" value="Hydrolase"/>
    <property type="match status" value="1"/>
</dbReference>
<keyword evidence="11" id="KW-1278">Translocase</keyword>
<evidence type="ECO:0000259" key="16">
    <source>
        <dbReference type="PROSITE" id="PS50846"/>
    </source>
</evidence>
<dbReference type="InterPro" id="IPR059000">
    <property type="entry name" value="ATPase_P-type_domA"/>
</dbReference>
<gene>
    <name evidence="17" type="ORF">ABFV72_00930</name>
</gene>
<reference evidence="17 18" key="1">
    <citation type="submission" date="2024-05" db="EMBL/GenBank/DDBJ databases">
        <title>Genome sequencing of Marine Estuary Bacteria, Pseudoalteromonas distincta strain FA, Psychrobacter proteolyticus strain EA, and Shewanella baltica strain CA.</title>
        <authorList>
            <person name="Dieffenbach S.A."/>
            <person name="Maclea K.S."/>
        </authorList>
    </citation>
    <scope>NUCLEOTIDE SEQUENCE [LARGE SCALE GENOMIC DNA]</scope>
    <source>
        <strain evidence="17 18">EA</strain>
    </source>
</reference>
<dbReference type="SFLD" id="SFLDF00027">
    <property type="entry name" value="p-type_atpase"/>
    <property type="match status" value="1"/>
</dbReference>
<dbReference type="Gene3D" id="3.40.1110.10">
    <property type="entry name" value="Calcium-transporting ATPase, cytoplasmic domain N"/>
    <property type="match status" value="1"/>
</dbReference>
<comment type="similarity">
    <text evidence="2 15">Belongs to the cation transport ATPase (P-type) (TC 3.A.3) family. Type IB subfamily.</text>
</comment>
<dbReference type="CDD" id="cd00371">
    <property type="entry name" value="HMA"/>
    <property type="match status" value="1"/>
</dbReference>
<organism evidence="17 18">
    <name type="scientific">Psychrobacter proteolyticus</name>
    <dbReference type="NCBI Taxonomy" id="147825"/>
    <lineage>
        <taxon>Bacteria</taxon>
        <taxon>Pseudomonadati</taxon>
        <taxon>Pseudomonadota</taxon>
        <taxon>Gammaproteobacteria</taxon>
        <taxon>Moraxellales</taxon>
        <taxon>Moraxellaceae</taxon>
        <taxon>Psychrobacter</taxon>
    </lineage>
</organism>
<protein>
    <submittedName>
        <fullName evidence="17">Heavy metal translocating P-type ATPase</fullName>
    </submittedName>
</protein>
<dbReference type="PRINTS" id="PR00119">
    <property type="entry name" value="CATATPASE"/>
</dbReference>
<dbReference type="InterPro" id="IPR036163">
    <property type="entry name" value="HMA_dom_sf"/>
</dbReference>
<dbReference type="RefSeq" id="WP_347161886.1">
    <property type="nucleotide sequence ID" value="NZ_JBDLOB010000001.1"/>
</dbReference>
<dbReference type="SUPFAM" id="SSF81665">
    <property type="entry name" value="Calcium ATPase, transmembrane domain M"/>
    <property type="match status" value="1"/>
</dbReference>
<dbReference type="EMBL" id="JBDLOB010000001">
    <property type="protein sequence ID" value="MEN8624566.1"/>
    <property type="molecule type" value="Genomic_DNA"/>
</dbReference>
<dbReference type="InterPro" id="IPR027256">
    <property type="entry name" value="P-typ_ATPase_IB"/>
</dbReference>
<dbReference type="InterPro" id="IPR006121">
    <property type="entry name" value="HMA_dom"/>
</dbReference>
<dbReference type="NCBIfam" id="TIGR01525">
    <property type="entry name" value="ATPase-IB_hvy"/>
    <property type="match status" value="1"/>
</dbReference>
<dbReference type="Gene3D" id="3.40.50.1000">
    <property type="entry name" value="HAD superfamily/HAD-like"/>
    <property type="match status" value="1"/>
</dbReference>
<dbReference type="InterPro" id="IPR018303">
    <property type="entry name" value="ATPase_P-typ_P_site"/>
</dbReference>
<feature type="transmembrane region" description="Helical" evidence="15">
    <location>
        <begin position="236"/>
        <end position="261"/>
    </location>
</feature>
<dbReference type="InterPro" id="IPR017969">
    <property type="entry name" value="Heavy-metal-associated_CS"/>
</dbReference>
<dbReference type="PANTHER" id="PTHR43520:SF5">
    <property type="entry name" value="CATION-TRANSPORTING P-TYPE ATPASE-RELATED"/>
    <property type="match status" value="1"/>
</dbReference>
<dbReference type="SUPFAM" id="SSF81653">
    <property type="entry name" value="Calcium ATPase, transduction domain A"/>
    <property type="match status" value="1"/>
</dbReference>
<keyword evidence="18" id="KW-1185">Reference proteome</keyword>
<feature type="transmembrane region" description="Helical" evidence="15">
    <location>
        <begin position="273"/>
        <end position="291"/>
    </location>
</feature>
<keyword evidence="6 15" id="KW-0812">Transmembrane</keyword>
<dbReference type="PANTHER" id="PTHR43520">
    <property type="entry name" value="ATP7, ISOFORM B"/>
    <property type="match status" value="1"/>
</dbReference>
<keyword evidence="9 15" id="KW-0067">ATP-binding</keyword>
<evidence type="ECO:0000256" key="4">
    <source>
        <dbReference type="ARBA" id="ARBA00022475"/>
    </source>
</evidence>
<feature type="transmembrane region" description="Helical" evidence="15">
    <location>
        <begin position="531"/>
        <end position="553"/>
    </location>
</feature>
<dbReference type="InterPro" id="IPR023214">
    <property type="entry name" value="HAD_sf"/>
</dbReference>
<evidence type="ECO:0000313" key="17">
    <source>
        <dbReference type="EMBL" id="MEN8624566.1"/>
    </source>
</evidence>
<evidence type="ECO:0000256" key="3">
    <source>
        <dbReference type="ARBA" id="ARBA00022448"/>
    </source>
</evidence>
<dbReference type="PROSITE" id="PS50846">
    <property type="entry name" value="HMA_2"/>
    <property type="match status" value="1"/>
</dbReference>
<dbReference type="SFLD" id="SFLDS00003">
    <property type="entry name" value="Haloacid_Dehalogenase"/>
    <property type="match status" value="1"/>
</dbReference>
<dbReference type="Gene3D" id="2.70.150.10">
    <property type="entry name" value="Calcium-transporting ATPase, cytoplasmic transduction domain A"/>
    <property type="match status" value="1"/>
</dbReference>
<keyword evidence="13" id="KW-0406">Ion transport</keyword>
<keyword evidence="12 15" id="KW-1133">Transmembrane helix</keyword>
<feature type="transmembrane region" description="Helical" evidence="15">
    <location>
        <begin position="559"/>
        <end position="582"/>
    </location>
</feature>
<keyword evidence="14 15" id="KW-0472">Membrane</keyword>
<keyword evidence="8 15" id="KW-0547">Nucleotide-binding</keyword>
<evidence type="ECO:0000256" key="9">
    <source>
        <dbReference type="ARBA" id="ARBA00022840"/>
    </source>
</evidence>
<evidence type="ECO:0000256" key="11">
    <source>
        <dbReference type="ARBA" id="ARBA00022967"/>
    </source>
</evidence>
<dbReference type="InterPro" id="IPR023298">
    <property type="entry name" value="ATPase_P-typ_TM_dom_sf"/>
</dbReference>
<evidence type="ECO:0000256" key="12">
    <source>
        <dbReference type="ARBA" id="ARBA00022989"/>
    </source>
</evidence>
<dbReference type="PROSITE" id="PS00154">
    <property type="entry name" value="ATPASE_E1_E2"/>
    <property type="match status" value="1"/>
</dbReference>
<dbReference type="SFLD" id="SFLDG00002">
    <property type="entry name" value="C1.7:_P-type_atpase_like"/>
    <property type="match status" value="1"/>
</dbReference>
<keyword evidence="5" id="KW-0597">Phosphoprotein</keyword>
<dbReference type="Pfam" id="PF12156">
    <property type="entry name" value="ATPase-cat_bd"/>
    <property type="match status" value="1"/>
</dbReference>
<feature type="transmembrane region" description="Helical" evidence="15">
    <location>
        <begin position="201"/>
        <end position="224"/>
    </location>
</feature>
<accession>A0ABV0D1L0</accession>
<dbReference type="InterPro" id="IPR044492">
    <property type="entry name" value="P_typ_ATPase_HD_dom"/>
</dbReference>
<dbReference type="InterPro" id="IPR008250">
    <property type="entry name" value="ATPase_P-typ_transduc_dom_A_sf"/>
</dbReference>
<dbReference type="InterPro" id="IPR021993">
    <property type="entry name" value="ATPase-cat-bd"/>
</dbReference>
<proteinExistence type="inferred from homology"/>
<comment type="subcellular location">
    <subcellularLocation>
        <location evidence="1">Cell membrane</location>
        <topology evidence="1">Multi-pass membrane protein</topology>
    </subcellularLocation>
</comment>